<dbReference type="InterPro" id="IPR013078">
    <property type="entry name" value="His_Pase_superF_clade-1"/>
</dbReference>
<dbReference type="CDD" id="cd07067">
    <property type="entry name" value="HP_PGM_like"/>
    <property type="match status" value="1"/>
</dbReference>
<evidence type="ECO:0000313" key="1">
    <source>
        <dbReference type="EMBL" id="KAK8869143.1"/>
    </source>
</evidence>
<dbReference type="InterPro" id="IPR029033">
    <property type="entry name" value="His_PPase_superfam"/>
</dbReference>
<dbReference type="SMART" id="SM00855">
    <property type="entry name" value="PGAM"/>
    <property type="match status" value="1"/>
</dbReference>
<accession>A0ABR2IWD2</accession>
<comment type="caution">
    <text evidence="1">The sequence shown here is derived from an EMBL/GenBank/DDBJ whole genome shotgun (WGS) entry which is preliminary data.</text>
</comment>
<dbReference type="Pfam" id="PF00300">
    <property type="entry name" value="His_Phos_1"/>
    <property type="match status" value="1"/>
</dbReference>
<gene>
    <name evidence="1" type="ORF">PGQ11_007721</name>
</gene>
<proteinExistence type="predicted"/>
<organism evidence="1 2">
    <name type="scientific">Apiospora arundinis</name>
    <dbReference type="NCBI Taxonomy" id="335852"/>
    <lineage>
        <taxon>Eukaryota</taxon>
        <taxon>Fungi</taxon>
        <taxon>Dikarya</taxon>
        <taxon>Ascomycota</taxon>
        <taxon>Pezizomycotina</taxon>
        <taxon>Sordariomycetes</taxon>
        <taxon>Xylariomycetidae</taxon>
        <taxon>Amphisphaeriales</taxon>
        <taxon>Apiosporaceae</taxon>
        <taxon>Apiospora</taxon>
    </lineage>
</organism>
<name>A0ABR2IWD2_9PEZI</name>
<dbReference type="InterPro" id="IPR050275">
    <property type="entry name" value="PGM_Phosphatase"/>
</dbReference>
<keyword evidence="2" id="KW-1185">Reference proteome</keyword>
<evidence type="ECO:0000313" key="2">
    <source>
        <dbReference type="Proteomes" id="UP001390339"/>
    </source>
</evidence>
<dbReference type="SUPFAM" id="SSF53254">
    <property type="entry name" value="Phosphoglycerate mutase-like"/>
    <property type="match status" value="1"/>
</dbReference>
<dbReference type="PIRSF" id="PIRSF000709">
    <property type="entry name" value="6PFK_2-Ptase"/>
    <property type="match status" value="1"/>
</dbReference>
<dbReference type="Gene3D" id="3.40.50.1240">
    <property type="entry name" value="Phosphoglycerate mutase-like"/>
    <property type="match status" value="1"/>
</dbReference>
<reference evidence="1 2" key="1">
    <citation type="journal article" date="2024" name="IMA Fungus">
        <title>Apiospora arundinis, a panoply of carbohydrate-active enzymes and secondary metabolites.</title>
        <authorList>
            <person name="Sorensen T."/>
            <person name="Petersen C."/>
            <person name="Muurmann A.T."/>
            <person name="Christiansen J.V."/>
            <person name="Brundto M.L."/>
            <person name="Overgaard C.K."/>
            <person name="Boysen A.T."/>
            <person name="Wollenberg R.D."/>
            <person name="Larsen T.O."/>
            <person name="Sorensen J.L."/>
            <person name="Nielsen K.L."/>
            <person name="Sondergaard T.E."/>
        </authorList>
    </citation>
    <scope>NUCLEOTIDE SEQUENCE [LARGE SCALE GENOMIC DNA]</scope>
    <source>
        <strain evidence="1 2">AAU 773</strain>
    </source>
</reference>
<sequence length="238" mass="26803">MSDQDNKTPCVYLVRHAWILQIGETEWAKCGRYTGSTDIELTQAGAAQVSSTAMSLVGVGKLIEPSRLVHILVSPRKRARTTLELLLPHLSEKKVNVTEDIAEWDYGDYEGLKAGEIRDLRKGRGLDMDKKWNIWRDGCEGGESMQQVTLRLDRLISEIREIQRPYINGEQPADVLIVAHGLILRCFVKRWLNMSLDFNLQMMFAPGAIASLSYKNNDINEPAFHLGMALPYTTEGGL</sequence>
<dbReference type="EMBL" id="JAPCWZ010000004">
    <property type="protein sequence ID" value="KAK8869143.1"/>
    <property type="molecule type" value="Genomic_DNA"/>
</dbReference>
<dbReference type="PANTHER" id="PTHR48100:SF15">
    <property type="entry name" value="SEDOHEPTULOSE 1,7-BISPHOSPHATASE"/>
    <property type="match status" value="1"/>
</dbReference>
<dbReference type="Proteomes" id="UP001390339">
    <property type="component" value="Unassembled WGS sequence"/>
</dbReference>
<dbReference type="PANTHER" id="PTHR48100">
    <property type="entry name" value="BROAD-SPECIFICITY PHOSPHATASE YOR283W-RELATED"/>
    <property type="match status" value="1"/>
</dbReference>
<protein>
    <submittedName>
        <fullName evidence="1">Phosphoglycerate mutase</fullName>
    </submittedName>
</protein>